<dbReference type="GO" id="GO:0000155">
    <property type="term" value="F:phosphorelay sensor kinase activity"/>
    <property type="evidence" value="ECO:0007669"/>
    <property type="project" value="InterPro"/>
</dbReference>
<sequence length="1087" mass="121757">MVFASRFSKLIVGLLLCTFSLVSPGRAADIFDLGAPYFETVLQGNYDLPTITDLGQGKDGLIWIATYEGLYQFDGYQVIPAPYFNENAEQFPNHWVRKISIGPQGKIWVGTAASGLYVLNPEDRRFTQYRIKAEQQSSYPSINRIIPLNGQEAWLATSQGLFRYHLQKGILKAYTSKEDGLSARVISALLLDKNGQLWFGSTAGVDRFKKDGETIDAMFRDLNESDLSQQTLTKIFQSRDGTLWFGTFGKGAYRRTLFGNIEKLDTDDWVKDIIQLPNGQIWISTARSGIQIFDEVSGQLIGSHRHSESSEASFDSDNAGAFLLDRSGLLWISTLGKGLSRINIANHFSRSLAHSPGDPQSLSHNDIYAVFEDKDGFLWFSTYGKGIDIFDPAVGKVDRILPAPGKENQLQEGTVKAISQSLDGSIWLGGLNRGLYRIKDPGQANKTLERFTTEDGLFSNKIFRLLPEENGDVLVITRRGINRFLEKENRLERIQESEFSKTAALYYKVHMDNGDLWLGGPAALFYLPKGGDSLQRVSLDETLTEHLKNNRILALHRLNDRELILISQSAWFKMTLNPDDVSISSENIPGDTFNNVEAYPGPDGRYWGANFVFDFESGKTQFLSHADGVYHRIRRPMASTKTRDGSYIFGGANGVSILKPEQFNSWTYKPPLIINRIDIDGKPLPSPGSSLSLAPNNHGFSVSFSALDYSDPHRILYAYRLLGYDDTWTYTDSSRRIATYTNLNPGDYELQVRASNRLGDWSPEQLSVPVSIAPAWYETLAFRIAAVAAGLGLLYLLFYLRLRHLEHRRRVLEKVVDQRTQELSESLDTLQRTQAQLVASEKHASLGRLVRGMAHELNTPLGVVTMASSVISDCSQQSLHAIPDSDAKTKEQLSRKLNGADGLMQKNLHRLNQLISNFKLLAGDEHDEDIRDIVFHDLLEKVLLQLQGQFIEGKVKLFIDGPQELRLHCREISLFHVLKELIQNALEHAFDGEQEDAAIHINYEVVEEKLKISIGDNGQGIVPELIEKIFDPFVAANANNVGLGLHAAFNNSSQQLKGEISCYNLEQGCCFELLIPTQVQNPADDKA</sequence>
<gene>
    <name evidence="7" type="ORF">HNR48_003608</name>
</gene>
<dbReference type="InterPro" id="IPR036890">
    <property type="entry name" value="HATPase_C_sf"/>
</dbReference>
<dbReference type="CDD" id="cd00082">
    <property type="entry name" value="HisKA"/>
    <property type="match status" value="1"/>
</dbReference>
<keyword evidence="4" id="KW-0812">Transmembrane</keyword>
<dbReference type="PANTHER" id="PTHR43547:SF2">
    <property type="entry name" value="HYBRID SIGNAL TRANSDUCTION HISTIDINE KINASE C"/>
    <property type="match status" value="1"/>
</dbReference>
<dbReference type="SUPFAM" id="SSF47384">
    <property type="entry name" value="Homodimeric domain of signal transducing histidine kinase"/>
    <property type="match status" value="1"/>
</dbReference>
<dbReference type="Gene3D" id="3.30.565.10">
    <property type="entry name" value="Histidine kinase-like ATPase, C-terminal domain"/>
    <property type="match status" value="1"/>
</dbReference>
<dbReference type="RefSeq" id="WP_166848249.1">
    <property type="nucleotide sequence ID" value="NZ_JAAONY010000003.1"/>
</dbReference>
<dbReference type="InterPro" id="IPR005467">
    <property type="entry name" value="His_kinase_dom"/>
</dbReference>
<dbReference type="InterPro" id="IPR015943">
    <property type="entry name" value="WD40/YVTN_repeat-like_dom_sf"/>
</dbReference>
<dbReference type="Gene3D" id="1.10.287.130">
    <property type="match status" value="1"/>
</dbReference>
<dbReference type="InterPro" id="IPR013783">
    <property type="entry name" value="Ig-like_fold"/>
</dbReference>
<feature type="signal peptide" evidence="5">
    <location>
        <begin position="1"/>
        <end position="27"/>
    </location>
</feature>
<dbReference type="SUPFAM" id="SSF63829">
    <property type="entry name" value="Calcium-dependent phosphotriesterase"/>
    <property type="match status" value="1"/>
</dbReference>
<evidence type="ECO:0000256" key="4">
    <source>
        <dbReference type="SAM" id="Phobius"/>
    </source>
</evidence>
<dbReference type="CDD" id="cd00146">
    <property type="entry name" value="PKD"/>
    <property type="match status" value="1"/>
</dbReference>
<keyword evidence="4" id="KW-0472">Membrane</keyword>
<dbReference type="InterPro" id="IPR036116">
    <property type="entry name" value="FN3_sf"/>
</dbReference>
<name>A0A7X0MX34_9GAMM</name>
<dbReference type="PROSITE" id="PS50109">
    <property type="entry name" value="HIS_KIN"/>
    <property type="match status" value="1"/>
</dbReference>
<dbReference type="InterPro" id="IPR003594">
    <property type="entry name" value="HATPase_dom"/>
</dbReference>
<protein>
    <recommendedName>
        <fullName evidence="2">histidine kinase</fullName>
        <ecNumber evidence="2">2.7.13.3</ecNumber>
    </recommendedName>
</protein>
<feature type="chain" id="PRO_5030938848" description="histidine kinase" evidence="5">
    <location>
        <begin position="28"/>
        <end position="1087"/>
    </location>
</feature>
<dbReference type="InterPro" id="IPR036097">
    <property type="entry name" value="HisK_dim/P_sf"/>
</dbReference>
<comment type="catalytic activity">
    <reaction evidence="1">
        <text>ATP + protein L-histidine = ADP + protein N-phospho-L-histidine.</text>
        <dbReference type="EC" id="2.7.13.3"/>
    </reaction>
</comment>
<evidence type="ECO:0000256" key="5">
    <source>
        <dbReference type="SAM" id="SignalP"/>
    </source>
</evidence>
<dbReference type="InterPro" id="IPR011047">
    <property type="entry name" value="Quinoprotein_ADH-like_sf"/>
</dbReference>
<dbReference type="Gene3D" id="2.60.40.10">
    <property type="entry name" value="Immunoglobulins"/>
    <property type="match status" value="1"/>
</dbReference>
<feature type="transmembrane region" description="Helical" evidence="4">
    <location>
        <begin position="780"/>
        <end position="800"/>
    </location>
</feature>
<keyword evidence="3" id="KW-0597">Phosphoprotein</keyword>
<proteinExistence type="predicted"/>
<dbReference type="InParanoid" id="A0A7X0MX34"/>
<keyword evidence="4" id="KW-1133">Transmembrane helix</keyword>
<organism evidence="7 8">
    <name type="scientific">Pseudoteredinibacter isoporae</name>
    <dbReference type="NCBI Taxonomy" id="570281"/>
    <lineage>
        <taxon>Bacteria</taxon>
        <taxon>Pseudomonadati</taxon>
        <taxon>Pseudomonadota</taxon>
        <taxon>Gammaproteobacteria</taxon>
        <taxon>Cellvibrionales</taxon>
        <taxon>Cellvibrionaceae</taxon>
        <taxon>Pseudoteredinibacter</taxon>
    </lineage>
</organism>
<dbReference type="EC" id="2.7.13.3" evidence="2"/>
<dbReference type="SMART" id="SM00387">
    <property type="entry name" value="HATPase_c"/>
    <property type="match status" value="1"/>
</dbReference>
<dbReference type="Pfam" id="PF02518">
    <property type="entry name" value="HATPase_c"/>
    <property type="match status" value="1"/>
</dbReference>
<dbReference type="SUPFAM" id="SSF55874">
    <property type="entry name" value="ATPase domain of HSP90 chaperone/DNA topoisomerase II/histidine kinase"/>
    <property type="match status" value="1"/>
</dbReference>
<keyword evidence="7" id="KW-0808">Transferase</keyword>
<dbReference type="SUPFAM" id="SSF49265">
    <property type="entry name" value="Fibronectin type III"/>
    <property type="match status" value="1"/>
</dbReference>
<dbReference type="AlphaFoldDB" id="A0A7X0MX34"/>
<keyword evidence="8" id="KW-1185">Reference proteome</keyword>
<evidence type="ECO:0000259" key="6">
    <source>
        <dbReference type="PROSITE" id="PS50109"/>
    </source>
</evidence>
<comment type="caution">
    <text evidence="7">The sequence shown here is derived from an EMBL/GenBank/DDBJ whole genome shotgun (WGS) entry which is preliminary data.</text>
</comment>
<dbReference type="EMBL" id="JACHHT010000003">
    <property type="protein sequence ID" value="MBB6523306.1"/>
    <property type="molecule type" value="Genomic_DNA"/>
</dbReference>
<evidence type="ECO:0000313" key="8">
    <source>
        <dbReference type="Proteomes" id="UP000528457"/>
    </source>
</evidence>
<dbReference type="Proteomes" id="UP000528457">
    <property type="component" value="Unassembled WGS sequence"/>
</dbReference>
<accession>A0A7X0MX34</accession>
<dbReference type="Pfam" id="PF07494">
    <property type="entry name" value="Reg_prop"/>
    <property type="match status" value="2"/>
</dbReference>
<dbReference type="InterPro" id="IPR011110">
    <property type="entry name" value="Reg_prop"/>
</dbReference>
<dbReference type="InterPro" id="IPR011123">
    <property type="entry name" value="Y_Y_Y"/>
</dbReference>
<dbReference type="PANTHER" id="PTHR43547">
    <property type="entry name" value="TWO-COMPONENT HISTIDINE KINASE"/>
    <property type="match status" value="1"/>
</dbReference>
<dbReference type="Gene3D" id="2.130.10.10">
    <property type="entry name" value="YVTN repeat-like/Quinoprotein amine dehydrogenase"/>
    <property type="match status" value="2"/>
</dbReference>
<feature type="domain" description="Histidine kinase" evidence="6">
    <location>
        <begin position="852"/>
        <end position="1079"/>
    </location>
</feature>
<dbReference type="InterPro" id="IPR003661">
    <property type="entry name" value="HisK_dim/P_dom"/>
</dbReference>
<keyword evidence="5" id="KW-0732">Signal</keyword>
<dbReference type="SUPFAM" id="SSF50998">
    <property type="entry name" value="Quinoprotein alcohol dehydrogenase-like"/>
    <property type="match status" value="1"/>
</dbReference>
<reference evidence="7 8" key="1">
    <citation type="submission" date="2020-08" db="EMBL/GenBank/DDBJ databases">
        <title>Genomic Encyclopedia of Type Strains, Phase IV (KMG-IV): sequencing the most valuable type-strain genomes for metagenomic binning, comparative biology and taxonomic classification.</title>
        <authorList>
            <person name="Goeker M."/>
        </authorList>
    </citation>
    <scope>NUCLEOTIDE SEQUENCE [LARGE SCALE GENOMIC DNA]</scope>
    <source>
        <strain evidence="7 8">DSM 22368</strain>
    </source>
</reference>
<keyword evidence="7" id="KW-0418">Kinase</keyword>
<evidence type="ECO:0000256" key="2">
    <source>
        <dbReference type="ARBA" id="ARBA00012438"/>
    </source>
</evidence>
<evidence type="ECO:0000313" key="7">
    <source>
        <dbReference type="EMBL" id="MBB6523306.1"/>
    </source>
</evidence>
<evidence type="ECO:0000256" key="3">
    <source>
        <dbReference type="ARBA" id="ARBA00022553"/>
    </source>
</evidence>
<evidence type="ECO:0000256" key="1">
    <source>
        <dbReference type="ARBA" id="ARBA00000085"/>
    </source>
</evidence>
<dbReference type="Pfam" id="PF07495">
    <property type="entry name" value="Y_Y_Y"/>
    <property type="match status" value="1"/>
</dbReference>